<sequence length="136" mass="14791">MAVPYETAQPEEVAGLAQFLGFDPSPLGLFGFALAFLYAMLRGHVQPRSSVERMLAVKDAEIASRDAELERARLTIVALEARGDIQDEAVRKFMAQQASTQHLIEEFHLSLMRASGTPVPPDYPHPSPIDSPGGSS</sequence>
<dbReference type="HOGENOM" id="CLU_1872680_0_0_11"/>
<name>A6W8P8_KINRD</name>
<evidence type="ECO:0000313" key="2">
    <source>
        <dbReference type="EMBL" id="ABS03187.1"/>
    </source>
</evidence>
<evidence type="ECO:0000313" key="3">
    <source>
        <dbReference type="Proteomes" id="UP000001116"/>
    </source>
</evidence>
<feature type="region of interest" description="Disordered" evidence="1">
    <location>
        <begin position="115"/>
        <end position="136"/>
    </location>
</feature>
<dbReference type="Proteomes" id="UP000001116">
    <property type="component" value="Chromosome"/>
</dbReference>
<accession>A6W8P8</accession>
<dbReference type="AlphaFoldDB" id="A6W8P8"/>
<keyword evidence="3" id="KW-1185">Reference proteome</keyword>
<dbReference type="STRING" id="266940.Krad_1701"/>
<feature type="compositionally biased region" description="Pro residues" evidence="1">
    <location>
        <begin position="118"/>
        <end position="129"/>
    </location>
</feature>
<reference evidence="3" key="1">
    <citation type="journal article" date="2008" name="PLoS ONE">
        <title>Survival in nuclear waste, extreme resistance, and potential applications gleaned from the genome sequence of Kineococcus radiotolerans SRS30216.</title>
        <authorList>
            <person name="Bagwell C.E."/>
            <person name="Bhat S."/>
            <person name="Hawkins G.M."/>
            <person name="Smith B.W."/>
            <person name="Biswas T."/>
            <person name="Hoover T.R."/>
            <person name="Saunders E."/>
            <person name="Han C.S."/>
            <person name="Tsodikov O.V."/>
            <person name="Shimkets L.J."/>
        </authorList>
    </citation>
    <scope>NUCLEOTIDE SEQUENCE [LARGE SCALE GENOMIC DNA]</scope>
    <source>
        <strain evidence="3">ATCC BAA-149 / DSM 14245 / SRS30216</strain>
    </source>
</reference>
<dbReference type="KEGG" id="kra:Krad_1701"/>
<gene>
    <name evidence="2" type="ordered locus">Krad_1701</name>
</gene>
<proteinExistence type="predicted"/>
<dbReference type="EMBL" id="CP000750">
    <property type="protein sequence ID" value="ABS03187.1"/>
    <property type="molecule type" value="Genomic_DNA"/>
</dbReference>
<evidence type="ECO:0000256" key="1">
    <source>
        <dbReference type="SAM" id="MobiDB-lite"/>
    </source>
</evidence>
<protein>
    <submittedName>
        <fullName evidence="2">Uncharacterized protein</fullName>
    </submittedName>
</protein>
<organism evidence="2 3">
    <name type="scientific">Kineococcus radiotolerans (strain ATCC BAA-149 / DSM 14245 / SRS30216)</name>
    <dbReference type="NCBI Taxonomy" id="266940"/>
    <lineage>
        <taxon>Bacteria</taxon>
        <taxon>Bacillati</taxon>
        <taxon>Actinomycetota</taxon>
        <taxon>Actinomycetes</taxon>
        <taxon>Kineosporiales</taxon>
        <taxon>Kineosporiaceae</taxon>
        <taxon>Kineococcus</taxon>
    </lineage>
</organism>